<keyword evidence="2" id="KW-1185">Reference proteome</keyword>
<evidence type="ECO:0000313" key="2">
    <source>
        <dbReference type="Proteomes" id="UP000823749"/>
    </source>
</evidence>
<evidence type="ECO:0008006" key="3">
    <source>
        <dbReference type="Google" id="ProtNLM"/>
    </source>
</evidence>
<organism evidence="1 2">
    <name type="scientific">Rhododendron griersonianum</name>
    <dbReference type="NCBI Taxonomy" id="479676"/>
    <lineage>
        <taxon>Eukaryota</taxon>
        <taxon>Viridiplantae</taxon>
        <taxon>Streptophyta</taxon>
        <taxon>Embryophyta</taxon>
        <taxon>Tracheophyta</taxon>
        <taxon>Spermatophyta</taxon>
        <taxon>Magnoliopsida</taxon>
        <taxon>eudicotyledons</taxon>
        <taxon>Gunneridae</taxon>
        <taxon>Pentapetalae</taxon>
        <taxon>asterids</taxon>
        <taxon>Ericales</taxon>
        <taxon>Ericaceae</taxon>
        <taxon>Ericoideae</taxon>
        <taxon>Rhodoreae</taxon>
        <taxon>Rhododendron</taxon>
    </lineage>
</organism>
<reference evidence="1 2" key="1">
    <citation type="submission" date="2020-08" db="EMBL/GenBank/DDBJ databases">
        <title>Plant Genome Project.</title>
        <authorList>
            <person name="Zhang R.-G."/>
        </authorList>
    </citation>
    <scope>NUCLEOTIDE SEQUENCE [LARGE SCALE GENOMIC DNA]</scope>
    <source>
        <strain evidence="1">WSP0</strain>
        <tissue evidence="1">Leaf</tissue>
    </source>
</reference>
<dbReference type="AlphaFoldDB" id="A0AAV6JXG9"/>
<name>A0AAV6JXG9_9ERIC</name>
<dbReference type="Proteomes" id="UP000823749">
    <property type="component" value="Chromosome 6"/>
</dbReference>
<accession>A0AAV6JXG9</accession>
<dbReference type="EMBL" id="JACTNZ010000006">
    <property type="protein sequence ID" value="KAG5544857.1"/>
    <property type="molecule type" value="Genomic_DNA"/>
</dbReference>
<protein>
    <recommendedName>
        <fullName evidence="3">F-box associated domain-containing protein</fullName>
    </recommendedName>
</protein>
<gene>
    <name evidence="1" type="ORF">RHGRI_017348</name>
</gene>
<evidence type="ECO:0000313" key="1">
    <source>
        <dbReference type="EMBL" id="KAG5544857.1"/>
    </source>
</evidence>
<sequence>MSTGIWRNISHLGLPYLISGRATKAYLNGAAHWIGADRERQCMMFVSFHMADELFHSMSLPAGIPYWPWYLRPAVIQGSLSFVEKKGYGQEKSWCIWVMKDYGVASSWTKLLDVGIGEVVHRLIGFRREGELLIEALGDLISFRPRDVQVKGLGIHNNTGDWYKESLHTEAYVESLVLLGRPEQTMEDEVACEEEKEVEVWCGEEEIESKEEAKTRHYTFPT</sequence>
<proteinExistence type="predicted"/>
<comment type="caution">
    <text evidence="1">The sequence shown here is derived from an EMBL/GenBank/DDBJ whole genome shotgun (WGS) entry which is preliminary data.</text>
</comment>
<dbReference type="NCBIfam" id="TIGR01640">
    <property type="entry name" value="F_box_assoc_1"/>
    <property type="match status" value="1"/>
</dbReference>
<dbReference type="InterPro" id="IPR017451">
    <property type="entry name" value="F-box-assoc_interact_dom"/>
</dbReference>